<keyword evidence="2" id="KW-1133">Transmembrane helix</keyword>
<evidence type="ECO:0000256" key="2">
    <source>
        <dbReference type="SAM" id="Phobius"/>
    </source>
</evidence>
<sequence>MKNFIFISLTILFITSSLSAQSDYEIVQNFKNKYQQFEQQIKNAVTLEELNALTGEIERFKNEFSTYKDLLDKSLYPDNFEKSFDKLGNALVLRKTDFTQIETLQTEVITLRTEVDDLNKKNAELLNQIQILEVQRKKDAETIARLEKLVSELRASLKKRDELVYAIIDSLAPKLSGDVSALTQKEKEQIVAETEKKNVLYIVKKSLRDNTRFLEVTTLKPEDLKDVKEQQSNFVSMWQKVGPKLVDVYAGRKDKAQELKDIDALFTSWKTGIQREAWESIREDFALNNINLQSFYNGNEFTEIITAFINDEIKSYGVKSKEESERIYSVFVDSVWYKTIANEWMPYLLENNMITSQQKEIIEKKIAEWKEVISPKDLTLIYVGVGILIVLIAAFFLLRKKNGSKAAQDAN</sequence>
<comment type="caution">
    <text evidence="4">The sequence shown here is derived from an EMBL/GenBank/DDBJ whole genome shotgun (WGS) entry which is preliminary data.</text>
</comment>
<reference evidence="4" key="1">
    <citation type="journal article" date="2020" name="mSystems">
        <title>Genome- and Community-Level Interaction Insights into Carbon Utilization and Element Cycling Functions of Hydrothermarchaeota in Hydrothermal Sediment.</title>
        <authorList>
            <person name="Zhou Z."/>
            <person name="Liu Y."/>
            <person name="Xu W."/>
            <person name="Pan J."/>
            <person name="Luo Z.H."/>
            <person name="Li M."/>
        </authorList>
    </citation>
    <scope>NUCLEOTIDE SEQUENCE [LARGE SCALE GENOMIC DNA]</scope>
    <source>
        <strain evidence="4">SpSt-479</strain>
    </source>
</reference>
<evidence type="ECO:0000256" key="3">
    <source>
        <dbReference type="SAM" id="SignalP"/>
    </source>
</evidence>
<dbReference type="EMBL" id="DSUJ01000011">
    <property type="protein sequence ID" value="HFI92472.1"/>
    <property type="molecule type" value="Genomic_DNA"/>
</dbReference>
<evidence type="ECO:0000313" key="4">
    <source>
        <dbReference type="EMBL" id="HFI92472.1"/>
    </source>
</evidence>
<feature type="coiled-coil region" evidence="1">
    <location>
        <begin position="27"/>
        <end position="70"/>
    </location>
</feature>
<keyword evidence="1" id="KW-0175">Coiled coil</keyword>
<name>A0A7V2ZM83_9BACT</name>
<keyword evidence="2" id="KW-0812">Transmembrane</keyword>
<feature type="coiled-coil region" evidence="1">
    <location>
        <begin position="101"/>
        <end position="135"/>
    </location>
</feature>
<protein>
    <submittedName>
        <fullName evidence="4">Uncharacterized protein</fullName>
    </submittedName>
</protein>
<feature type="signal peptide" evidence="3">
    <location>
        <begin position="1"/>
        <end position="22"/>
    </location>
</feature>
<feature type="chain" id="PRO_5030590932" evidence="3">
    <location>
        <begin position="23"/>
        <end position="411"/>
    </location>
</feature>
<organism evidence="4">
    <name type="scientific">Ignavibacterium album</name>
    <dbReference type="NCBI Taxonomy" id="591197"/>
    <lineage>
        <taxon>Bacteria</taxon>
        <taxon>Pseudomonadati</taxon>
        <taxon>Ignavibacteriota</taxon>
        <taxon>Ignavibacteria</taxon>
        <taxon>Ignavibacteriales</taxon>
        <taxon>Ignavibacteriaceae</taxon>
        <taxon>Ignavibacterium</taxon>
    </lineage>
</organism>
<accession>A0A7V2ZM83</accession>
<feature type="transmembrane region" description="Helical" evidence="2">
    <location>
        <begin position="380"/>
        <end position="398"/>
    </location>
</feature>
<gene>
    <name evidence="4" type="ORF">ENS31_13225</name>
</gene>
<keyword evidence="2" id="KW-0472">Membrane</keyword>
<keyword evidence="3" id="KW-0732">Signal</keyword>
<evidence type="ECO:0000256" key="1">
    <source>
        <dbReference type="SAM" id="Coils"/>
    </source>
</evidence>
<dbReference type="AlphaFoldDB" id="A0A7V2ZM83"/>
<proteinExistence type="predicted"/>